<organism evidence="2 3">
    <name type="scientific">Erinaceus europaeus</name>
    <name type="common">Western European hedgehog</name>
    <dbReference type="NCBI Taxonomy" id="9365"/>
    <lineage>
        <taxon>Eukaryota</taxon>
        <taxon>Metazoa</taxon>
        <taxon>Chordata</taxon>
        <taxon>Craniata</taxon>
        <taxon>Vertebrata</taxon>
        <taxon>Euteleostomi</taxon>
        <taxon>Mammalia</taxon>
        <taxon>Eutheria</taxon>
        <taxon>Laurasiatheria</taxon>
        <taxon>Eulipotyphla</taxon>
        <taxon>Erinaceidae</taxon>
        <taxon>Erinaceinae</taxon>
        <taxon>Erinaceus</taxon>
    </lineage>
</organism>
<protein>
    <submittedName>
        <fullName evidence="3">Leucine-rich repeat-containing protein 31 isoform X1</fullName>
    </submittedName>
</protein>
<dbReference type="eggNOG" id="KOG4308">
    <property type="taxonomic scope" value="Eukaryota"/>
</dbReference>
<dbReference type="CTD" id="79782"/>
<evidence type="ECO:0000256" key="1">
    <source>
        <dbReference type="SAM" id="MobiDB-lite"/>
    </source>
</evidence>
<dbReference type="Gene3D" id="3.80.10.10">
    <property type="entry name" value="Ribonuclease Inhibitor"/>
    <property type="match status" value="3"/>
</dbReference>
<dbReference type="PANTHER" id="PTHR24109:SF3">
    <property type="entry name" value="LEUCINE-RICH REPEAT-CONTAINING PROTEIN 31"/>
    <property type="match status" value="1"/>
</dbReference>
<reference evidence="3" key="1">
    <citation type="submission" date="2025-08" db="UniProtKB">
        <authorList>
            <consortium name="RefSeq"/>
        </authorList>
    </citation>
    <scope>IDENTIFICATION</scope>
</reference>
<dbReference type="OrthoDB" id="1394818at2759"/>
<evidence type="ECO:0000313" key="3">
    <source>
        <dbReference type="RefSeq" id="XP_007523005.1"/>
    </source>
</evidence>
<dbReference type="STRING" id="9365.ENSEEUP00000014064"/>
<sequence>MSQATRSSSSHGETKPQLSFINKFFRGSKPKASRAGDREGTKDYKASDSTPSNETQKTTASDDAKPLTSEVDSGAGLERKEQFLQRFGQKSARTCLDLNTCGLTTVDVEEMAALLPFLPDLEELDISWNDFLGGTLHLVTQQMHLVRRLKALRLCSCRLTVGDVRALGEALGTVPDLKELSLSWNSRVGGQLPLILQKFQKGENKIQTLELVDCALTSEDGAFVGQLLPRLQHLEVLDLSINRNISSHLHTIAQGLKSTSNLRVLKLHSCAVSQESVRQLGAAFRHLGELRILDLSCNKELGGGLEGSPAELAALQNLEVLDLHQCSLQAEDVESLTQVVPLLSGLRELDLSANRQVGHCSANLLSRLRFLPALTSFRIHNCALQSQAYTALAEACGQLPVLEVLDLSWNKCVGGNMKQLLHVLWPQSLQVLRLSSCALGTQDLALMASAIQAGHLAALQTLDLSYNDSICDTGWTLFCQNVGLLQELAELDISLPPSACRECGQWFPYLLCAVTQLPKIRDIGMERWIFPASQQGKLASLEQDHRGSIRFAHSGF</sequence>
<dbReference type="InParanoid" id="A0A1S2ZQL6"/>
<name>A0A1S2ZQL6_ERIEU</name>
<dbReference type="SMART" id="SM00368">
    <property type="entry name" value="LRR_RI"/>
    <property type="match status" value="5"/>
</dbReference>
<keyword evidence="2" id="KW-1185">Reference proteome</keyword>
<dbReference type="SUPFAM" id="SSF52047">
    <property type="entry name" value="RNI-like"/>
    <property type="match status" value="1"/>
</dbReference>
<dbReference type="Proteomes" id="UP001652624">
    <property type="component" value="Unplaced"/>
</dbReference>
<dbReference type="RefSeq" id="XP_007523005.1">
    <property type="nucleotide sequence ID" value="XM_007522943.1"/>
</dbReference>
<gene>
    <name evidence="3" type="primary">LRRC31</name>
</gene>
<dbReference type="InterPro" id="IPR032675">
    <property type="entry name" value="LRR_dom_sf"/>
</dbReference>
<feature type="compositionally biased region" description="Polar residues" evidence="1">
    <location>
        <begin position="1"/>
        <end position="20"/>
    </location>
</feature>
<feature type="region of interest" description="Disordered" evidence="1">
    <location>
        <begin position="1"/>
        <end position="72"/>
    </location>
</feature>
<evidence type="ECO:0000313" key="2">
    <source>
        <dbReference type="Proteomes" id="UP001652624"/>
    </source>
</evidence>
<feature type="compositionally biased region" description="Basic and acidic residues" evidence="1">
    <location>
        <begin position="34"/>
        <end position="46"/>
    </location>
</feature>
<proteinExistence type="predicted"/>
<feature type="compositionally biased region" description="Polar residues" evidence="1">
    <location>
        <begin position="47"/>
        <end position="59"/>
    </location>
</feature>
<accession>A0A1S2ZQL6</accession>
<dbReference type="AlphaFoldDB" id="A0A1S2ZQL6"/>
<dbReference type="GeneID" id="103113411"/>
<dbReference type="PANTHER" id="PTHR24109">
    <property type="entry name" value="LEUCINE-RICH REPEAT-CONTAINING PROTEIN 31"/>
    <property type="match status" value="1"/>
</dbReference>
<dbReference type="InterPro" id="IPR042419">
    <property type="entry name" value="LRC31"/>
</dbReference>